<dbReference type="SUPFAM" id="SSF55486">
    <property type="entry name" value="Metalloproteases ('zincins'), catalytic domain"/>
    <property type="match status" value="1"/>
</dbReference>
<keyword evidence="1" id="KW-0482">Metalloprotease</keyword>
<dbReference type="PANTHER" id="PTHR34217">
    <property type="entry name" value="METAL-DEPENDENT CARBOXYPEPTIDASE"/>
    <property type="match status" value="1"/>
</dbReference>
<dbReference type="PANTHER" id="PTHR34217:SF1">
    <property type="entry name" value="CARBOXYPEPTIDASE 1"/>
    <property type="match status" value="1"/>
</dbReference>
<comment type="similarity">
    <text evidence="1">Belongs to the peptidase M32 family.</text>
</comment>
<dbReference type="PRINTS" id="PR00998">
    <property type="entry name" value="CRBOXYPTASET"/>
</dbReference>
<keyword evidence="1" id="KW-0479">Metal-binding</keyword>
<evidence type="ECO:0000256" key="1">
    <source>
        <dbReference type="PIRNR" id="PIRNR006615"/>
    </source>
</evidence>
<comment type="function">
    <text evidence="1">Broad specificity carboxypetidase that releases amino acids sequentially from the C-terminus, including neutral, aromatic, polar and basic residues.</text>
</comment>
<gene>
    <name evidence="2" type="ORF">LSG31_22750</name>
</gene>
<dbReference type="Proteomes" id="UP000830167">
    <property type="component" value="Chromosome"/>
</dbReference>
<dbReference type="InterPro" id="IPR001333">
    <property type="entry name" value="Peptidase_M32_Taq"/>
</dbReference>
<reference evidence="2" key="1">
    <citation type="submission" date="2021-12" db="EMBL/GenBank/DDBJ databases">
        <title>Alicyclobacillaceae gen. nov., sp. nov., isolated from chalcocite enrichment system.</title>
        <authorList>
            <person name="Jiang Z."/>
        </authorList>
    </citation>
    <scope>NUCLEOTIDE SEQUENCE</scope>
    <source>
        <strain evidence="2">MYW30-H2</strain>
    </source>
</reference>
<organism evidence="2 3">
    <name type="scientific">Fodinisporobacter ferrooxydans</name>
    <dbReference type="NCBI Taxonomy" id="2901836"/>
    <lineage>
        <taxon>Bacteria</taxon>
        <taxon>Bacillati</taxon>
        <taxon>Bacillota</taxon>
        <taxon>Bacilli</taxon>
        <taxon>Bacillales</taxon>
        <taxon>Alicyclobacillaceae</taxon>
        <taxon>Fodinisporobacter</taxon>
    </lineage>
</organism>
<proteinExistence type="inferred from homology"/>
<keyword evidence="1" id="KW-0645">Protease</keyword>
<protein>
    <recommendedName>
        <fullName evidence="1">Metal-dependent carboxypeptidase</fullName>
        <ecNumber evidence="1">3.4.17.19</ecNumber>
    </recommendedName>
</protein>
<dbReference type="PIRSF" id="PIRSF006615">
    <property type="entry name" value="Zn_crbxpep_Taq"/>
    <property type="match status" value="1"/>
</dbReference>
<accession>A0ABY4CMH9</accession>
<keyword evidence="3" id="KW-1185">Reference proteome</keyword>
<keyword evidence="1 2" id="KW-0121">Carboxypeptidase</keyword>
<dbReference type="Gene3D" id="1.10.1370.30">
    <property type="match status" value="1"/>
</dbReference>
<keyword evidence="1" id="KW-0378">Hydrolase</keyword>
<dbReference type="EMBL" id="CP089291">
    <property type="protein sequence ID" value="UOF90637.1"/>
    <property type="molecule type" value="Genomic_DNA"/>
</dbReference>
<evidence type="ECO:0000313" key="3">
    <source>
        <dbReference type="Proteomes" id="UP000830167"/>
    </source>
</evidence>
<dbReference type="CDD" id="cd06460">
    <property type="entry name" value="M32_Taq"/>
    <property type="match status" value="1"/>
</dbReference>
<sequence length="505" mass="58812">MARDFQGTLQSFQQYLRKMQDISDASSVLYWDARTGMPKKGVDRRSQVIATLSAEAFRMSISDEMGNYIAYFLEPENNEKLDDIMRAVLAECKKEYDRSRKIPADTFEEYVRLTAKAESVWEDAKDTADFSMFRPYLEQIVQMNAEFIEYWGYTGNKYDTLLEYYEPGMTVEKLDRIFGDLRKELVSLLQRVKESPHKPRTKIFEQYFDPAKQREFSIYILKKMGYDFHAGRIDETVHPFEISFGPGDVRITTKYLPNDFRSALFSSMHEGGHALYEQNISERLIGTILCSGTSMGIHESQSRFWENIVGRSKTFWSHFLKAAIEHFPEQFRGVTLEEFYRGINEARESLIRIEADELTYNLHIMIRYEIEKALFNGDLQVKDLPLAWAEKMREYLGVEPQHDGEGCLQDVHWSGGSFGYFPSYALGNIYSAQFLHAMKKEMPAYDSYVADGRLIPIKDWLAGNIYQYGKMQTPEEILRRVAGEEVNGKYLVDYLTAKYTDVYQL</sequence>
<dbReference type="RefSeq" id="WP_347437336.1">
    <property type="nucleotide sequence ID" value="NZ_CP089291.1"/>
</dbReference>
<evidence type="ECO:0000313" key="2">
    <source>
        <dbReference type="EMBL" id="UOF90637.1"/>
    </source>
</evidence>
<dbReference type="GO" id="GO:0004180">
    <property type="term" value="F:carboxypeptidase activity"/>
    <property type="evidence" value="ECO:0007669"/>
    <property type="project" value="UniProtKB-KW"/>
</dbReference>
<name>A0ABY4CMH9_9BACL</name>
<comment type="catalytic activity">
    <reaction evidence="1">
        <text>Release of a C-terminal amino acid with broad specificity, except for -Pro.</text>
        <dbReference type="EC" id="3.4.17.19"/>
    </reaction>
</comment>
<dbReference type="Pfam" id="PF02074">
    <property type="entry name" value="Peptidase_M32"/>
    <property type="match status" value="1"/>
</dbReference>
<dbReference type="PROSITE" id="PS52034">
    <property type="entry name" value="PEPTIDASE_M32"/>
    <property type="match status" value="1"/>
</dbReference>
<dbReference type="EC" id="3.4.17.19" evidence="1"/>